<accession>A0A934Q3Q5</accession>
<keyword evidence="4" id="KW-0274">FAD</keyword>
<dbReference type="InterPro" id="IPR046373">
    <property type="entry name" value="Acyl-CoA_Oxase/DH_mid-dom_sf"/>
</dbReference>
<dbReference type="Pfam" id="PF02771">
    <property type="entry name" value="Acyl-CoA_dh_N"/>
    <property type="match status" value="1"/>
</dbReference>
<proteinExistence type="inferred from homology"/>
<name>A0A934Q3Q5_9BURK</name>
<dbReference type="EMBL" id="JAEDAO010000001">
    <property type="protein sequence ID" value="MBK0393704.1"/>
    <property type="molecule type" value="Genomic_DNA"/>
</dbReference>
<evidence type="ECO:0000256" key="2">
    <source>
        <dbReference type="ARBA" id="ARBA00009347"/>
    </source>
</evidence>
<comment type="cofactor">
    <cofactor evidence="1">
        <name>FAD</name>
        <dbReference type="ChEBI" id="CHEBI:57692"/>
    </cofactor>
</comment>
<feature type="domain" description="Acyl-CoA dehydrogenase/oxidase N-terminal" evidence="7">
    <location>
        <begin position="6"/>
        <end position="113"/>
    </location>
</feature>
<dbReference type="InterPro" id="IPR009100">
    <property type="entry name" value="AcylCoA_DH/oxidase_NM_dom_sf"/>
</dbReference>
<dbReference type="CDD" id="cd00567">
    <property type="entry name" value="ACAD"/>
    <property type="match status" value="1"/>
</dbReference>
<dbReference type="InterPro" id="IPR037069">
    <property type="entry name" value="AcylCoA_DH/ox_N_sf"/>
</dbReference>
<keyword evidence="3" id="KW-0285">Flavoprotein</keyword>
<feature type="domain" description="Acyl-CoA dehydrogenase/oxidase C-terminal" evidence="6">
    <location>
        <begin position="234"/>
        <end position="366"/>
    </location>
</feature>
<evidence type="ECO:0000259" key="6">
    <source>
        <dbReference type="Pfam" id="PF00441"/>
    </source>
</evidence>
<dbReference type="InterPro" id="IPR036250">
    <property type="entry name" value="AcylCo_DH-like_C"/>
</dbReference>
<evidence type="ECO:0000313" key="8">
    <source>
        <dbReference type="EMBL" id="MBK0393704.1"/>
    </source>
</evidence>
<dbReference type="Gene3D" id="1.20.140.10">
    <property type="entry name" value="Butyryl-CoA Dehydrogenase, subunit A, domain 3"/>
    <property type="match status" value="1"/>
</dbReference>
<comment type="caution">
    <text evidence="8">The sequence shown here is derived from an EMBL/GenBank/DDBJ whole genome shotgun (WGS) entry which is preliminary data.</text>
</comment>
<keyword evidence="5" id="KW-0560">Oxidoreductase</keyword>
<gene>
    <name evidence="8" type="ORF">I8E28_13985</name>
</gene>
<evidence type="ECO:0000256" key="4">
    <source>
        <dbReference type="ARBA" id="ARBA00022827"/>
    </source>
</evidence>
<protein>
    <submittedName>
        <fullName evidence="8">Acyl-CoA dehydrogenase family protein</fullName>
    </submittedName>
</protein>
<dbReference type="Gene3D" id="2.40.110.10">
    <property type="entry name" value="Butyryl-CoA Dehydrogenase, subunit A, domain 2"/>
    <property type="match status" value="1"/>
</dbReference>
<dbReference type="PANTHER" id="PTHR43884">
    <property type="entry name" value="ACYL-COA DEHYDROGENASE"/>
    <property type="match status" value="1"/>
</dbReference>
<dbReference type="GO" id="GO:0050660">
    <property type="term" value="F:flavin adenine dinucleotide binding"/>
    <property type="evidence" value="ECO:0007669"/>
    <property type="project" value="InterPro"/>
</dbReference>
<dbReference type="InterPro" id="IPR009075">
    <property type="entry name" value="AcylCo_DH/oxidase_C"/>
</dbReference>
<comment type="similarity">
    <text evidence="2">Belongs to the acyl-CoA dehydrogenase family.</text>
</comment>
<evidence type="ECO:0000256" key="5">
    <source>
        <dbReference type="ARBA" id="ARBA00023002"/>
    </source>
</evidence>
<dbReference type="RefSeq" id="WP_200788658.1">
    <property type="nucleotide sequence ID" value="NZ_JAEDAO010000001.1"/>
</dbReference>
<dbReference type="SUPFAM" id="SSF47203">
    <property type="entry name" value="Acyl-CoA dehydrogenase C-terminal domain-like"/>
    <property type="match status" value="1"/>
</dbReference>
<dbReference type="AlphaFoldDB" id="A0A934Q3Q5"/>
<dbReference type="GO" id="GO:0003995">
    <property type="term" value="F:acyl-CoA dehydrogenase activity"/>
    <property type="evidence" value="ECO:0007669"/>
    <property type="project" value="TreeGrafter"/>
</dbReference>
<evidence type="ECO:0000313" key="9">
    <source>
        <dbReference type="Proteomes" id="UP000617041"/>
    </source>
</evidence>
<dbReference type="PANTHER" id="PTHR43884:SF20">
    <property type="entry name" value="ACYL-COA DEHYDROGENASE FADE28"/>
    <property type="match status" value="1"/>
</dbReference>
<reference evidence="8" key="1">
    <citation type="submission" date="2020-12" db="EMBL/GenBank/DDBJ databases">
        <title>Ramlibacter sp. nov., isolated from a freshwater alga, Cryptomonas.</title>
        <authorList>
            <person name="Kim H.M."/>
            <person name="Jeon C.O."/>
        </authorList>
    </citation>
    <scope>NUCLEOTIDE SEQUENCE</scope>
    <source>
        <strain evidence="8">CrO1</strain>
    </source>
</reference>
<organism evidence="8 9">
    <name type="scientific">Ramlibacter algicola</name>
    <dbReference type="NCBI Taxonomy" id="2795217"/>
    <lineage>
        <taxon>Bacteria</taxon>
        <taxon>Pseudomonadati</taxon>
        <taxon>Pseudomonadota</taxon>
        <taxon>Betaproteobacteria</taxon>
        <taxon>Burkholderiales</taxon>
        <taxon>Comamonadaceae</taxon>
        <taxon>Ramlibacter</taxon>
    </lineage>
</organism>
<dbReference type="SUPFAM" id="SSF56645">
    <property type="entry name" value="Acyl-CoA dehydrogenase NM domain-like"/>
    <property type="match status" value="1"/>
</dbReference>
<evidence type="ECO:0000259" key="7">
    <source>
        <dbReference type="Pfam" id="PF02771"/>
    </source>
</evidence>
<dbReference type="InterPro" id="IPR013786">
    <property type="entry name" value="AcylCoA_DH/ox_N"/>
</dbReference>
<dbReference type="Gene3D" id="1.10.540.10">
    <property type="entry name" value="Acyl-CoA dehydrogenase/oxidase, N-terminal domain"/>
    <property type="match status" value="1"/>
</dbReference>
<dbReference type="Proteomes" id="UP000617041">
    <property type="component" value="Unassembled WGS sequence"/>
</dbReference>
<evidence type="ECO:0000256" key="1">
    <source>
        <dbReference type="ARBA" id="ARBA00001974"/>
    </source>
</evidence>
<dbReference type="Pfam" id="PF00441">
    <property type="entry name" value="Acyl-CoA_dh_1"/>
    <property type="match status" value="1"/>
</dbReference>
<evidence type="ECO:0000256" key="3">
    <source>
        <dbReference type="ARBA" id="ARBA00022630"/>
    </source>
</evidence>
<sequence length="386" mass="40550">MQEGLTEEQRLIRSSAQDWLAGNYDFRQREAGVHRDGGAPAAWSAFADLGWLGLPLPEANGGFGGGPVETGVLLQAMGRHLVVEPYAAAMQAARLLALAGTPAQQERWLAGSVGGSARLALAHAEPGDVLPWEARRTRARRVDGGWRLDGAKQLVVGGAGAQRWVVSARDAEGGDLLLFFVDPASAGVAVDAYDTTDGGRAADAVFHDVALDADAIVGDAAQAKAKLGQVLAEGLVAQCWQATGAMQAVLEQATQYTQQRRQFGQSLSQFQVVQHRLAEMAVQVHEAEAACELAAMRLARDPSDGRAIAASVRNKVARAARFVSQEAVQLHGAMGVCEELPVAATFRHLLAFAQQGGAAADHAADLGAALLAHGGYARSATLEETR</sequence>
<keyword evidence="9" id="KW-1185">Reference proteome</keyword>